<reference evidence="1" key="1">
    <citation type="submission" date="2021-04" db="EMBL/GenBank/DDBJ databases">
        <authorList>
            <person name="Tunstrom K."/>
        </authorList>
    </citation>
    <scope>NUCLEOTIDE SEQUENCE</scope>
</reference>
<accession>A0A8S3W2I1</accession>
<dbReference type="OrthoDB" id="3800936at2759"/>
<evidence type="ECO:0000313" key="2">
    <source>
        <dbReference type="Proteomes" id="UP000691718"/>
    </source>
</evidence>
<gene>
    <name evidence="1" type="ORF">PAPOLLO_LOCUS1363</name>
</gene>
<dbReference type="Proteomes" id="UP000691718">
    <property type="component" value="Unassembled WGS sequence"/>
</dbReference>
<protein>
    <submittedName>
        <fullName evidence="1">(apollo) hypothetical protein</fullName>
    </submittedName>
</protein>
<evidence type="ECO:0000313" key="1">
    <source>
        <dbReference type="EMBL" id="CAG4937226.1"/>
    </source>
</evidence>
<organism evidence="1 2">
    <name type="scientific">Parnassius apollo</name>
    <name type="common">Apollo butterfly</name>
    <name type="synonym">Papilio apollo</name>
    <dbReference type="NCBI Taxonomy" id="110799"/>
    <lineage>
        <taxon>Eukaryota</taxon>
        <taxon>Metazoa</taxon>
        <taxon>Ecdysozoa</taxon>
        <taxon>Arthropoda</taxon>
        <taxon>Hexapoda</taxon>
        <taxon>Insecta</taxon>
        <taxon>Pterygota</taxon>
        <taxon>Neoptera</taxon>
        <taxon>Endopterygota</taxon>
        <taxon>Lepidoptera</taxon>
        <taxon>Glossata</taxon>
        <taxon>Ditrysia</taxon>
        <taxon>Papilionoidea</taxon>
        <taxon>Papilionidae</taxon>
        <taxon>Parnassiinae</taxon>
        <taxon>Parnassini</taxon>
        <taxon>Parnassius</taxon>
        <taxon>Parnassius</taxon>
    </lineage>
</organism>
<proteinExistence type="predicted"/>
<dbReference type="AlphaFoldDB" id="A0A8S3W2I1"/>
<comment type="caution">
    <text evidence="1">The sequence shown here is derived from an EMBL/GenBank/DDBJ whole genome shotgun (WGS) entry which is preliminary data.</text>
</comment>
<name>A0A8S3W2I1_PARAO</name>
<dbReference type="EMBL" id="CAJQZP010000081">
    <property type="protein sequence ID" value="CAG4937226.1"/>
    <property type="molecule type" value="Genomic_DNA"/>
</dbReference>
<keyword evidence="2" id="KW-1185">Reference proteome</keyword>
<sequence length="172" mass="19090">MQRFRHCTGVCPSINNCRIFISRIPATTASAEIVRLLYALTDEVQEVRIRRSAASCAAIVEYKSHRGAAMARKALVAAAAAAWGGGARPAVDWSLPQSPQLLRQYREVTVLPRFPPAAPMTHSVCSLPCSGFNPAFFRKRKLKPYKTLKSYPEYQEALKNVGNSEIIETLRL</sequence>